<organism evidence="1 2">
    <name type="scientific">Ananas comosus</name>
    <name type="common">Pineapple</name>
    <name type="synonym">Ananas ananas</name>
    <dbReference type="NCBI Taxonomy" id="4615"/>
    <lineage>
        <taxon>Eukaryota</taxon>
        <taxon>Viridiplantae</taxon>
        <taxon>Streptophyta</taxon>
        <taxon>Embryophyta</taxon>
        <taxon>Tracheophyta</taxon>
        <taxon>Spermatophyta</taxon>
        <taxon>Magnoliopsida</taxon>
        <taxon>Liliopsida</taxon>
        <taxon>Poales</taxon>
        <taxon>Bromeliaceae</taxon>
        <taxon>Bromelioideae</taxon>
        <taxon>Ananas</taxon>
    </lineage>
</organism>
<protein>
    <submittedName>
        <fullName evidence="1">Uncharacterized protein</fullName>
    </submittedName>
</protein>
<gene>
    <name evidence="1" type="ORF">ACMD2_18689</name>
</gene>
<comment type="caution">
    <text evidence="1">The sequence shown here is derived from an EMBL/GenBank/DDBJ whole genome shotgun (WGS) entry which is preliminary data.</text>
</comment>
<sequence>MCENYLYHTLREGYSALINVPSCVAQAQRQRHVTRGPHPRLSSGGPPPVAVYVHVVGGAPKELRWRRWVDSDVEVDRVIDVSHAGWGKRFSGLRCCVCIGIGVGVGGGGEEARVVVKLAYQHWSSVLACDARDLLGKHLHSFQSATESPGAISGFSSPVVEADCFDLSRSSMLSPDIFSIGATRIFDACTSPIMVSAEESRGDMERFHSSLVYDTIDNTSECSGQPFLGDDSWGHFIDSGIPAFDTADIGAAVTGFIAMSTRKTTTHSGKSYKGWRMLSSVLRWVFNIKKVVASKRKLRGKEKFGWFSFTVNAVTRLSFGSDTVASIAAKGVVVAVDVAITGGNNGGIVVRGNGGGEEEAWKFSKMGFEHGTSYHNGTDAVAVASRPLCDASYVLNKDNTNAVAFAGRPLCDAFCVLNKDDTNIIAFVFKPGPGLGVGS</sequence>
<dbReference type="Proteomes" id="UP000092600">
    <property type="component" value="Unassembled WGS sequence"/>
</dbReference>
<feature type="non-terminal residue" evidence="1">
    <location>
        <position position="439"/>
    </location>
</feature>
<dbReference type="AlphaFoldDB" id="A0A199UM10"/>
<reference evidence="1 2" key="1">
    <citation type="journal article" date="2016" name="DNA Res.">
        <title>The draft genome of MD-2 pineapple using hybrid error correction of long reads.</title>
        <authorList>
            <person name="Redwan R.M."/>
            <person name="Saidin A."/>
            <person name="Kumar S.V."/>
        </authorList>
    </citation>
    <scope>NUCLEOTIDE SEQUENCE [LARGE SCALE GENOMIC DNA]</scope>
    <source>
        <strain evidence="2">cv. MD2</strain>
        <tissue evidence="1">Leaf</tissue>
    </source>
</reference>
<dbReference type="EMBL" id="LSRQ01006699">
    <property type="protein sequence ID" value="OAY65726.1"/>
    <property type="molecule type" value="Genomic_DNA"/>
</dbReference>
<name>A0A199UM10_ANACO</name>
<proteinExistence type="predicted"/>
<accession>A0A199UM10</accession>
<evidence type="ECO:0000313" key="2">
    <source>
        <dbReference type="Proteomes" id="UP000092600"/>
    </source>
</evidence>
<evidence type="ECO:0000313" key="1">
    <source>
        <dbReference type="EMBL" id="OAY65726.1"/>
    </source>
</evidence>